<evidence type="ECO:0000256" key="4">
    <source>
        <dbReference type="ARBA" id="ARBA00022801"/>
    </source>
</evidence>
<gene>
    <name evidence="11" type="ORF">CYY_005450</name>
</gene>
<dbReference type="PROSITE" id="PS00640">
    <property type="entry name" value="THIOL_PROTEASE_ASN"/>
    <property type="match status" value="1"/>
</dbReference>
<evidence type="ECO:0000256" key="8">
    <source>
        <dbReference type="SAM" id="MobiDB-lite"/>
    </source>
</evidence>
<dbReference type="Proteomes" id="UP000695562">
    <property type="component" value="Unassembled WGS sequence"/>
</dbReference>
<evidence type="ECO:0000256" key="1">
    <source>
        <dbReference type="ARBA" id="ARBA00004371"/>
    </source>
</evidence>
<evidence type="ECO:0000256" key="3">
    <source>
        <dbReference type="ARBA" id="ARBA00022670"/>
    </source>
</evidence>
<accession>A0A8J4PSX7</accession>
<dbReference type="SMART" id="SM00848">
    <property type="entry name" value="Inhibitor_I29"/>
    <property type="match status" value="1"/>
</dbReference>
<dbReference type="Pfam" id="PF08246">
    <property type="entry name" value="Inhibitor_I29"/>
    <property type="match status" value="1"/>
</dbReference>
<feature type="region of interest" description="Disordered" evidence="8">
    <location>
        <begin position="107"/>
        <end position="130"/>
    </location>
</feature>
<dbReference type="InterPro" id="IPR038765">
    <property type="entry name" value="Papain-like_cys_pep_sf"/>
</dbReference>
<evidence type="ECO:0000313" key="12">
    <source>
        <dbReference type="Proteomes" id="UP000695562"/>
    </source>
</evidence>
<dbReference type="OrthoDB" id="10259130at2759"/>
<dbReference type="FunFam" id="3.90.70.10:FF:000006">
    <property type="entry name" value="Cathepsin S"/>
    <property type="match status" value="1"/>
</dbReference>
<comment type="similarity">
    <text evidence="2">Belongs to the peptidase C1 family.</text>
</comment>
<feature type="domain" description="Cathepsin propeptide inhibitor" evidence="10">
    <location>
        <begin position="31"/>
        <end position="88"/>
    </location>
</feature>
<dbReference type="SUPFAM" id="SSF54001">
    <property type="entry name" value="Cysteine proteinases"/>
    <property type="match status" value="1"/>
</dbReference>
<name>A0A8J4PSX7_9MYCE</name>
<sequence length="351" mass="39652">SDSDSDNNRDKKNSNSNNKKEQKKQSKRLSFIEWSHTNNKTYASHEFKCRFKKFKNNIKFIERYNRCNTNSTMKLSLNQFADLSHKEFKHIYLSNLNISEITQDIFTNQTDTPSPPTPTPNSKPKTSLTENATWARPSSIDWRTWGMVNKVKNQGSCGSCYTFSAVGALETQYYRKNKRMLDFSEQQLVDCDPQRGGCSGGWMHNSYKYLMNNGGINQQHNYPYEGVVGQCRVKNNDLNAPISKVVMIKQGSEEDLADAVASIGPVAVAYDASTREFASYGGGIYYSVNCDAYRTTHAVVVVGYGTENGVDFWILKNSWGANWGENGYFRMRRNTGNKCGIATASSYPILA</sequence>
<dbReference type="PROSITE" id="PS00139">
    <property type="entry name" value="THIOL_PROTEASE_CYS"/>
    <property type="match status" value="1"/>
</dbReference>
<dbReference type="Pfam" id="PF00112">
    <property type="entry name" value="Peptidase_C1"/>
    <property type="match status" value="1"/>
</dbReference>
<keyword evidence="12" id="KW-1185">Reference proteome</keyword>
<keyword evidence="7" id="KW-0458">Lysosome</keyword>
<dbReference type="SMART" id="SM00645">
    <property type="entry name" value="Pept_C1"/>
    <property type="match status" value="1"/>
</dbReference>
<feature type="region of interest" description="Disordered" evidence="8">
    <location>
        <begin position="1"/>
        <end position="28"/>
    </location>
</feature>
<feature type="compositionally biased region" description="Basic and acidic residues" evidence="8">
    <location>
        <begin position="1"/>
        <end position="24"/>
    </location>
</feature>
<reference evidence="11" key="1">
    <citation type="submission" date="2020-01" db="EMBL/GenBank/DDBJ databases">
        <title>Development of genomics and gene disruption for Polysphondylium violaceum indicates a role for the polyketide synthase stlB in stalk morphogenesis.</title>
        <authorList>
            <person name="Narita B."/>
            <person name="Kawabe Y."/>
            <person name="Kin K."/>
            <person name="Saito T."/>
            <person name="Gibbs R."/>
            <person name="Kuspa A."/>
            <person name="Muzny D."/>
            <person name="Queller D."/>
            <person name="Richards S."/>
            <person name="Strassman J."/>
            <person name="Sucgang R."/>
            <person name="Worley K."/>
            <person name="Schaap P."/>
        </authorList>
    </citation>
    <scope>NUCLEOTIDE SEQUENCE</scope>
    <source>
        <strain evidence="11">QSvi11</strain>
    </source>
</reference>
<keyword evidence="5" id="KW-0788">Thiol protease</keyword>
<feature type="non-terminal residue" evidence="11">
    <location>
        <position position="351"/>
    </location>
</feature>
<dbReference type="Gene3D" id="3.90.70.10">
    <property type="entry name" value="Cysteine proteinases"/>
    <property type="match status" value="1"/>
</dbReference>
<evidence type="ECO:0000313" key="11">
    <source>
        <dbReference type="EMBL" id="KAF2073253.1"/>
    </source>
</evidence>
<dbReference type="GO" id="GO:0006508">
    <property type="term" value="P:proteolysis"/>
    <property type="evidence" value="ECO:0007669"/>
    <property type="project" value="UniProtKB-KW"/>
</dbReference>
<evidence type="ECO:0000256" key="2">
    <source>
        <dbReference type="ARBA" id="ARBA00008455"/>
    </source>
</evidence>
<dbReference type="AlphaFoldDB" id="A0A8J4PSX7"/>
<keyword evidence="4" id="KW-0378">Hydrolase</keyword>
<dbReference type="InterPro" id="IPR013201">
    <property type="entry name" value="Prot_inhib_I29"/>
</dbReference>
<dbReference type="GO" id="GO:0005764">
    <property type="term" value="C:lysosome"/>
    <property type="evidence" value="ECO:0007669"/>
    <property type="project" value="UniProtKB-SubCell"/>
</dbReference>
<evidence type="ECO:0000256" key="7">
    <source>
        <dbReference type="ARBA" id="ARBA00023228"/>
    </source>
</evidence>
<dbReference type="PROSITE" id="PS00639">
    <property type="entry name" value="THIOL_PROTEASE_HIS"/>
    <property type="match status" value="1"/>
</dbReference>
<evidence type="ECO:0000256" key="5">
    <source>
        <dbReference type="ARBA" id="ARBA00022807"/>
    </source>
</evidence>
<proteinExistence type="inferred from homology"/>
<evidence type="ECO:0000259" key="10">
    <source>
        <dbReference type="SMART" id="SM00848"/>
    </source>
</evidence>
<dbReference type="CDD" id="cd02248">
    <property type="entry name" value="Peptidase_C1A"/>
    <property type="match status" value="1"/>
</dbReference>
<dbReference type="InterPro" id="IPR039417">
    <property type="entry name" value="Peptidase_C1A_papain-like"/>
</dbReference>
<dbReference type="InterPro" id="IPR025660">
    <property type="entry name" value="Pept_his_AS"/>
</dbReference>
<evidence type="ECO:0008006" key="13">
    <source>
        <dbReference type="Google" id="ProtNLM"/>
    </source>
</evidence>
<dbReference type="PRINTS" id="PR00705">
    <property type="entry name" value="PAPAIN"/>
</dbReference>
<dbReference type="GO" id="GO:0008234">
    <property type="term" value="F:cysteine-type peptidase activity"/>
    <property type="evidence" value="ECO:0007669"/>
    <property type="project" value="UniProtKB-KW"/>
</dbReference>
<organism evidence="11 12">
    <name type="scientific">Polysphondylium violaceum</name>
    <dbReference type="NCBI Taxonomy" id="133409"/>
    <lineage>
        <taxon>Eukaryota</taxon>
        <taxon>Amoebozoa</taxon>
        <taxon>Evosea</taxon>
        <taxon>Eumycetozoa</taxon>
        <taxon>Dictyostelia</taxon>
        <taxon>Dictyosteliales</taxon>
        <taxon>Dictyosteliaceae</taxon>
        <taxon>Polysphondylium</taxon>
    </lineage>
</organism>
<keyword evidence="3" id="KW-0645">Protease</keyword>
<dbReference type="PANTHER" id="PTHR12411">
    <property type="entry name" value="CYSTEINE PROTEASE FAMILY C1-RELATED"/>
    <property type="match status" value="1"/>
</dbReference>
<protein>
    <recommendedName>
        <fullName evidence="13">Cysteine proteinase</fullName>
    </recommendedName>
</protein>
<dbReference type="InterPro" id="IPR025661">
    <property type="entry name" value="Pept_asp_AS"/>
</dbReference>
<dbReference type="InterPro" id="IPR013128">
    <property type="entry name" value="Peptidase_C1A"/>
</dbReference>
<dbReference type="InterPro" id="IPR000169">
    <property type="entry name" value="Pept_cys_AS"/>
</dbReference>
<dbReference type="InterPro" id="IPR000668">
    <property type="entry name" value="Peptidase_C1A_C"/>
</dbReference>
<comment type="subcellular location">
    <subcellularLocation>
        <location evidence="1">Lysosome</location>
    </subcellularLocation>
</comment>
<comment type="caution">
    <text evidence="11">The sequence shown here is derived from an EMBL/GenBank/DDBJ whole genome shotgun (WGS) entry which is preliminary data.</text>
</comment>
<feature type="domain" description="Peptidase C1A papain C-terminal" evidence="9">
    <location>
        <begin position="136"/>
        <end position="349"/>
    </location>
</feature>
<keyword evidence="6" id="KW-1015">Disulfide bond</keyword>
<evidence type="ECO:0000256" key="6">
    <source>
        <dbReference type="ARBA" id="ARBA00023157"/>
    </source>
</evidence>
<evidence type="ECO:0000259" key="9">
    <source>
        <dbReference type="SMART" id="SM00645"/>
    </source>
</evidence>
<dbReference type="EMBL" id="AJWJ01000217">
    <property type="protein sequence ID" value="KAF2073253.1"/>
    <property type="molecule type" value="Genomic_DNA"/>
</dbReference>